<proteinExistence type="predicted"/>
<evidence type="ECO:0000256" key="11">
    <source>
        <dbReference type="SAM" id="MobiDB-lite"/>
    </source>
</evidence>
<dbReference type="SUPFAM" id="SSF57850">
    <property type="entry name" value="RING/U-box"/>
    <property type="match status" value="2"/>
</dbReference>
<comment type="caution">
    <text evidence="14">The sequence shown here is derived from an EMBL/GenBank/DDBJ whole genome shotgun (WGS) entry which is preliminary data.</text>
</comment>
<feature type="region of interest" description="Disordered" evidence="11">
    <location>
        <begin position="427"/>
        <end position="446"/>
    </location>
</feature>
<feature type="domain" description="RING-type" evidence="13">
    <location>
        <begin position="876"/>
        <end position="1072"/>
    </location>
</feature>
<evidence type="ECO:0000256" key="5">
    <source>
        <dbReference type="ARBA" id="ARBA00022723"/>
    </source>
</evidence>
<dbReference type="GO" id="GO:0004674">
    <property type="term" value="F:protein serine/threonine kinase activity"/>
    <property type="evidence" value="ECO:0007669"/>
    <property type="project" value="TreeGrafter"/>
</dbReference>
<keyword evidence="4" id="KW-0808">Transferase</keyword>
<name>A0A9P9CZB0_9PLEO</name>
<dbReference type="InterPro" id="IPR044066">
    <property type="entry name" value="TRIAD_supradom"/>
</dbReference>
<dbReference type="GO" id="GO:0061630">
    <property type="term" value="F:ubiquitin protein ligase activity"/>
    <property type="evidence" value="ECO:0007669"/>
    <property type="project" value="UniProtKB-EC"/>
</dbReference>
<keyword evidence="6" id="KW-0677">Repeat</keyword>
<keyword evidence="8" id="KW-0833">Ubl conjugation pathway</keyword>
<dbReference type="AlphaFoldDB" id="A0A9P9CZB0"/>
<evidence type="ECO:0000259" key="13">
    <source>
        <dbReference type="PROSITE" id="PS51873"/>
    </source>
</evidence>
<evidence type="ECO:0000256" key="1">
    <source>
        <dbReference type="ARBA" id="ARBA00001798"/>
    </source>
</evidence>
<dbReference type="InterPro" id="IPR054694">
    <property type="entry name" value="Parkin-like_IBR"/>
</dbReference>
<protein>
    <recommendedName>
        <fullName evidence="3">RBR-type E3 ubiquitin transferase</fullName>
        <ecNumber evidence="3">2.3.2.31</ecNumber>
    </recommendedName>
</protein>
<evidence type="ECO:0000256" key="8">
    <source>
        <dbReference type="ARBA" id="ARBA00022786"/>
    </source>
</evidence>
<dbReference type="InterPro" id="IPR036465">
    <property type="entry name" value="vWFA_dom_sf"/>
</dbReference>
<dbReference type="GO" id="GO:0005737">
    <property type="term" value="C:cytoplasm"/>
    <property type="evidence" value="ECO:0007669"/>
    <property type="project" value="TreeGrafter"/>
</dbReference>
<comment type="pathway">
    <text evidence="2">Protein modification; protein ubiquitination.</text>
</comment>
<accession>A0A9P9CZB0</accession>
<dbReference type="EMBL" id="JAGMWT010000031">
    <property type="protein sequence ID" value="KAH7109657.1"/>
    <property type="molecule type" value="Genomic_DNA"/>
</dbReference>
<dbReference type="InterPro" id="IPR001841">
    <property type="entry name" value="Znf_RING"/>
</dbReference>
<dbReference type="PANTHER" id="PTHR47763:SF1">
    <property type="entry name" value="DUF659 DOMAIN-CONTAINING PROTEIN"/>
    <property type="match status" value="1"/>
</dbReference>
<dbReference type="Proteomes" id="UP000700596">
    <property type="component" value="Unassembled WGS sequence"/>
</dbReference>
<dbReference type="OrthoDB" id="10009520at2759"/>
<dbReference type="PANTHER" id="PTHR47763">
    <property type="entry name" value="ALPHA-PROTEIN KINASE VWKA"/>
    <property type="match status" value="1"/>
</dbReference>
<dbReference type="Gene3D" id="1.20.120.1750">
    <property type="match status" value="1"/>
</dbReference>
<evidence type="ECO:0000256" key="6">
    <source>
        <dbReference type="ARBA" id="ARBA00022737"/>
    </source>
</evidence>
<reference evidence="14" key="1">
    <citation type="journal article" date="2021" name="Nat. Commun.">
        <title>Genetic determinants of endophytism in the Arabidopsis root mycobiome.</title>
        <authorList>
            <person name="Mesny F."/>
            <person name="Miyauchi S."/>
            <person name="Thiergart T."/>
            <person name="Pickel B."/>
            <person name="Atanasova L."/>
            <person name="Karlsson M."/>
            <person name="Huettel B."/>
            <person name="Barry K.W."/>
            <person name="Haridas S."/>
            <person name="Chen C."/>
            <person name="Bauer D."/>
            <person name="Andreopoulos W."/>
            <person name="Pangilinan J."/>
            <person name="LaButti K."/>
            <person name="Riley R."/>
            <person name="Lipzen A."/>
            <person name="Clum A."/>
            <person name="Drula E."/>
            <person name="Henrissat B."/>
            <person name="Kohler A."/>
            <person name="Grigoriev I.V."/>
            <person name="Martin F.M."/>
            <person name="Hacquard S."/>
        </authorList>
    </citation>
    <scope>NUCLEOTIDE SEQUENCE</scope>
    <source>
        <strain evidence="14">MPI-CAGE-CH-0243</strain>
    </source>
</reference>
<dbReference type="Gene3D" id="3.40.50.410">
    <property type="entry name" value="von Willebrand factor, type A domain"/>
    <property type="match status" value="1"/>
</dbReference>
<dbReference type="SUPFAM" id="SSF53300">
    <property type="entry name" value="vWA-like"/>
    <property type="match status" value="1"/>
</dbReference>
<organism evidence="14 15">
    <name type="scientific">Dendryphion nanum</name>
    <dbReference type="NCBI Taxonomy" id="256645"/>
    <lineage>
        <taxon>Eukaryota</taxon>
        <taxon>Fungi</taxon>
        <taxon>Dikarya</taxon>
        <taxon>Ascomycota</taxon>
        <taxon>Pezizomycotina</taxon>
        <taxon>Dothideomycetes</taxon>
        <taxon>Pleosporomycetidae</taxon>
        <taxon>Pleosporales</taxon>
        <taxon>Torulaceae</taxon>
        <taxon>Dendryphion</taxon>
    </lineage>
</organism>
<comment type="catalytic activity">
    <reaction evidence="1">
        <text>[E2 ubiquitin-conjugating enzyme]-S-ubiquitinyl-L-cysteine + [acceptor protein]-L-lysine = [E2 ubiquitin-conjugating enzyme]-L-cysteine + [acceptor protein]-N(6)-ubiquitinyl-L-lysine.</text>
        <dbReference type="EC" id="2.3.2.31"/>
    </reaction>
</comment>
<evidence type="ECO:0000256" key="9">
    <source>
        <dbReference type="ARBA" id="ARBA00022833"/>
    </source>
</evidence>
<keyword evidence="9" id="KW-0862">Zinc</keyword>
<evidence type="ECO:0000256" key="2">
    <source>
        <dbReference type="ARBA" id="ARBA00004906"/>
    </source>
</evidence>
<evidence type="ECO:0000313" key="14">
    <source>
        <dbReference type="EMBL" id="KAH7109657.1"/>
    </source>
</evidence>
<evidence type="ECO:0000256" key="3">
    <source>
        <dbReference type="ARBA" id="ARBA00012251"/>
    </source>
</evidence>
<keyword evidence="5" id="KW-0479">Metal-binding</keyword>
<evidence type="ECO:0000313" key="15">
    <source>
        <dbReference type="Proteomes" id="UP000700596"/>
    </source>
</evidence>
<evidence type="ECO:0000256" key="4">
    <source>
        <dbReference type="ARBA" id="ARBA00022679"/>
    </source>
</evidence>
<keyword evidence="15" id="KW-1185">Reference proteome</keyword>
<dbReference type="PROSITE" id="PS50089">
    <property type="entry name" value="ZF_RING_2"/>
    <property type="match status" value="1"/>
</dbReference>
<evidence type="ECO:0000256" key="10">
    <source>
        <dbReference type="PROSITE-ProRule" id="PRU00175"/>
    </source>
</evidence>
<dbReference type="PROSITE" id="PS51873">
    <property type="entry name" value="TRIAD"/>
    <property type="match status" value="1"/>
</dbReference>
<evidence type="ECO:0000256" key="7">
    <source>
        <dbReference type="ARBA" id="ARBA00022771"/>
    </source>
</evidence>
<dbReference type="GO" id="GO:0008270">
    <property type="term" value="F:zinc ion binding"/>
    <property type="evidence" value="ECO:0007669"/>
    <property type="project" value="UniProtKB-KW"/>
</dbReference>
<dbReference type="Pfam" id="PF22605">
    <property type="entry name" value="IBR_2"/>
    <property type="match status" value="1"/>
</dbReference>
<gene>
    <name evidence="14" type="ORF">B0J11DRAFT_448933</name>
</gene>
<dbReference type="InterPro" id="IPR052969">
    <property type="entry name" value="Thr-specific_kinase-like"/>
</dbReference>
<dbReference type="EC" id="2.3.2.31" evidence="3"/>
<sequence>MATDTAPEVYDLLLLVDATYSMSDYLQSLQISLPKVIAISKLTNSFSRIGLLAYRDYTEANRRKDGMLEWSGWLEEDDNQDRADMLMKMAANLEPIGGGDFPEATKTGLAKAYELMREEATTIVLLYTDAPPHCWMVADKDPGNNYMKEQRALLAIDSYDGHGPDFADWVSAAKKLRRGARKAQVFCFLDRNLSDSVINGNYYTYISTVTKGACFAMSDSKPHTIAEVTVDVLLAWMGAGKAGVENTRMSASLARYVNGDDIRKIKDEKDPIANKYFWAHEGNYETRLLNLGLLKSAKDAHKREWKTLVTDFAQRYAKDERFKRIVVDQLKSIIETDVSSMALNPVFGALWRAVCNDRENAARNELITAFGLHVDKISNTDEKARMRNWLEESYDYAAENLNTLEAVPDDQKFPCVFLDPTIEFSQARKRGEKDDEDEDEENQPVTAFRRDELLEIGRSCDGRILRRLGKVLTRITYVESAEELPAHIATTTNAEVPKIPIALASQANGWKFWKLLLHTVLPGTMLASRPAVVLAALAIRIGLKPLFGAASAALLFWRDKWNNIEVPETWNSSCLGLLLDADAEYRKQVKSDDDVVKKDSGLLLDFDRELFTRLIAYHHAGANLLTTLAADIGWTPDKSQIPVGPAVLCRGCDLPRSVTIMVEKSGGKCGLCVARDFRDAEHKSRALAAHVTKQDTSSTNATWVECIVRTCRAQYVCYNPEDLNVRPKCHYCRNQTSLATNKRSDDPAPTLECGKCLNKVICPFEYRSAIATPFQCPACASGRKTIDSVSTNAKELCKENGQDWLLENKNNTVTKPFERSVFHTIYQASATAFLANVTILPSLSPEPTLTIRGKRLHNQTAIKASLNSWIHARNSEKSPCSLCFSDFHPSRLLPACRRRGCHQSICEGCLKGWYGLNGSGTIINTAALFCPFCRRPPAARTLAAYGMGIHAVGNLQTAVAERGQWIHAWCSTCGNAKRYMERECARGAPDATADWKCEDCNLAAAEQELDTPIKECPGCKTPTVKLGGCNHITCTVRQCHTHWCWECGKKFNSRDIYPHMAQMHGSMYGQDDGDDYD</sequence>
<evidence type="ECO:0000259" key="12">
    <source>
        <dbReference type="PROSITE" id="PS50089"/>
    </source>
</evidence>
<keyword evidence="7 10" id="KW-0863">Zinc-finger</keyword>
<feature type="domain" description="RING-type" evidence="12">
    <location>
        <begin position="880"/>
        <end position="934"/>
    </location>
</feature>